<dbReference type="AlphaFoldDB" id="A0A0K2Y3J5"/>
<gene>
    <name evidence="1" type="ORF">HAL07_05350</name>
</gene>
<organism evidence="1 2">
    <name type="scientific">Helicobacter ailurogastricus</name>
    <dbReference type="NCBI Taxonomy" id="1578720"/>
    <lineage>
        <taxon>Bacteria</taxon>
        <taxon>Pseudomonadati</taxon>
        <taxon>Campylobacterota</taxon>
        <taxon>Epsilonproteobacteria</taxon>
        <taxon>Campylobacterales</taxon>
        <taxon>Helicobacteraceae</taxon>
        <taxon>Helicobacter</taxon>
    </lineage>
</organism>
<proteinExistence type="predicted"/>
<protein>
    <submittedName>
        <fullName evidence="1">Uncharacterized protein</fullName>
    </submittedName>
</protein>
<dbReference type="Proteomes" id="UP000043437">
    <property type="component" value="Unassembled WGS sequence"/>
</dbReference>
<dbReference type="EMBL" id="CDMG01000002">
    <property type="protein sequence ID" value="CRF52409.1"/>
    <property type="molecule type" value="Genomic_DNA"/>
</dbReference>
<evidence type="ECO:0000313" key="1">
    <source>
        <dbReference type="EMBL" id="CRF52409.1"/>
    </source>
</evidence>
<name>A0A0K2Y3J5_9HELI</name>
<evidence type="ECO:0000313" key="2">
    <source>
        <dbReference type="Proteomes" id="UP000043437"/>
    </source>
</evidence>
<reference evidence="2" key="1">
    <citation type="submission" date="2014-12" db="EMBL/GenBank/DDBJ databases">
        <authorList>
            <person name="Jaenicke S."/>
        </authorList>
    </citation>
    <scope>NUCLEOTIDE SEQUENCE [LARGE SCALE GENOMIC DNA]</scope>
</reference>
<sequence length="44" mass="5009">MWFACTAFFVYFSTLLLGLMGVDKVWVSCVRLWFLSLISLGALC</sequence>
<accession>A0A0K2Y3J5</accession>